<accession>A0A5J5CWV9</accession>
<evidence type="ECO:0000313" key="2">
    <source>
        <dbReference type="Proteomes" id="UP000327493"/>
    </source>
</evidence>
<protein>
    <submittedName>
        <fullName evidence="1">Uncharacterized protein</fullName>
    </submittedName>
</protein>
<keyword evidence="2" id="KW-1185">Reference proteome</keyword>
<dbReference type="Proteomes" id="UP000327493">
    <property type="component" value="Chromosome 15"/>
</dbReference>
<sequence length="99" mass="11228">SHRHQGGWSFNSGLLANADFCDFVSTNIDSFLETTRSISYPTLLWETLKAFIRGGIIFQCTFNQNRKLKQQELGRILDIKRQQAAAINPALATKRLPCK</sequence>
<comment type="caution">
    <text evidence="1">The sequence shown here is derived from an EMBL/GenBank/DDBJ whole genome shotgun (WGS) entry which is preliminary data.</text>
</comment>
<feature type="non-terminal residue" evidence="1">
    <location>
        <position position="1"/>
    </location>
</feature>
<dbReference type="AlphaFoldDB" id="A0A5J5CWV9"/>
<organism evidence="1 2">
    <name type="scientific">Etheostoma spectabile</name>
    <name type="common">orangethroat darter</name>
    <dbReference type="NCBI Taxonomy" id="54343"/>
    <lineage>
        <taxon>Eukaryota</taxon>
        <taxon>Metazoa</taxon>
        <taxon>Chordata</taxon>
        <taxon>Craniata</taxon>
        <taxon>Vertebrata</taxon>
        <taxon>Euteleostomi</taxon>
        <taxon>Actinopterygii</taxon>
        <taxon>Neopterygii</taxon>
        <taxon>Teleostei</taxon>
        <taxon>Neoteleostei</taxon>
        <taxon>Acanthomorphata</taxon>
        <taxon>Eupercaria</taxon>
        <taxon>Perciformes</taxon>
        <taxon>Percoidei</taxon>
        <taxon>Percidae</taxon>
        <taxon>Etheostomatinae</taxon>
        <taxon>Etheostoma</taxon>
    </lineage>
</organism>
<name>A0A5J5CWV9_9PERO</name>
<proteinExistence type="predicted"/>
<gene>
    <name evidence="1" type="ORF">FQN60_004057</name>
</gene>
<evidence type="ECO:0000313" key="1">
    <source>
        <dbReference type="EMBL" id="KAA8585363.1"/>
    </source>
</evidence>
<reference evidence="1 2" key="1">
    <citation type="submission" date="2019-08" db="EMBL/GenBank/DDBJ databases">
        <title>A chromosome-level genome assembly, high-density linkage maps, and genome scans reveal the genomic architecture of hybrid incompatibilities underlying speciation via character displacement in darters (Percidae: Etheostominae).</title>
        <authorList>
            <person name="Moran R.L."/>
            <person name="Catchen J.M."/>
            <person name="Fuller R.C."/>
        </authorList>
    </citation>
    <scope>NUCLEOTIDE SEQUENCE [LARGE SCALE GENOMIC DNA]</scope>
    <source>
        <strain evidence="1">EspeVRDwgs_2016</strain>
        <tissue evidence="1">Muscle</tissue>
    </source>
</reference>
<dbReference type="EMBL" id="VOFY01000015">
    <property type="protein sequence ID" value="KAA8585363.1"/>
    <property type="molecule type" value="Genomic_DNA"/>
</dbReference>